<dbReference type="GO" id="GO:0043565">
    <property type="term" value="F:sequence-specific DNA binding"/>
    <property type="evidence" value="ECO:0007669"/>
    <property type="project" value="TreeGrafter"/>
</dbReference>
<evidence type="ECO:0000313" key="11">
    <source>
        <dbReference type="Proteomes" id="UP000070501"/>
    </source>
</evidence>
<dbReference type="CDD" id="cd12148">
    <property type="entry name" value="fungal_TF_MHR"/>
    <property type="match status" value="1"/>
</dbReference>
<feature type="region of interest" description="Disordered" evidence="8">
    <location>
        <begin position="1"/>
        <end position="40"/>
    </location>
</feature>
<dbReference type="PROSITE" id="PS00463">
    <property type="entry name" value="ZN2_CY6_FUNGAL_1"/>
    <property type="match status" value="1"/>
</dbReference>
<dbReference type="OrthoDB" id="189997at2759"/>
<dbReference type="PROSITE" id="PS50048">
    <property type="entry name" value="ZN2_CY6_FUNGAL_2"/>
    <property type="match status" value="1"/>
</dbReference>
<accession>A0A136IVQ2</accession>
<dbReference type="InParanoid" id="A0A136IVQ2"/>
<dbReference type="GO" id="GO:0045944">
    <property type="term" value="P:positive regulation of transcription by RNA polymerase II"/>
    <property type="evidence" value="ECO:0007669"/>
    <property type="project" value="TreeGrafter"/>
</dbReference>
<feature type="region of interest" description="Disordered" evidence="8">
    <location>
        <begin position="71"/>
        <end position="93"/>
    </location>
</feature>
<dbReference type="Pfam" id="PF04082">
    <property type="entry name" value="Fungal_trans"/>
    <property type="match status" value="1"/>
</dbReference>
<sequence length="825" mass="90390">MTMSPYAQRRLSSASPPESPTSAGPDDTDGDVRPPKRLRTRACLRCRRRKQRCDHNRPCQNCARAGELCSADSSARLPGPRPPPTTLSGSEPFMTASAVLRPPSRRAEDGDPGPETSSGALSRLADLAAIEARISHLEHSTLSPASAAQPLVATPQPSVVAAAVHASTATSVPHSLSLPAAALLGTFAAPLLIRDHHSAPAATVEPEPDEPGLDLDRETHETLLRTYEAKVQWRYPFLRLHRLRTGSHSSRRRPWEPGAAFFTAMVYSISLLVDKALANLGGTAAGLHDEYYRLAVTRHLATVLEQTDRLLHVQAYLVLAMHAVYSPSTERIITLASAAMRACVMAQLHCAAAEPEPSDVAARVRIQMRRRVFWCAYKLDRTVGATFHLPCAVSDSHITVRLYANVDDADLEQHCSRATASIGDGGELRGVDRLTNVSAALHVVYCRQIQSEILNFTLHRNHAAHHSHDDRWRLRVLDKLDRWRVLWQRYEQPGSSTNTSGTSNWDWIDMVYSYSLGMLYRPTKASVFDSAGAWTVKASVQALLIFRRFHRDTANTTELWLGLVTQFKCGVALLYTFFATPPALRPPVFEHPDVPEAVRACSITLTLIGERWPQSRCLRDTFDLLAREVPLTEHAFAQHYSTSSTAGPMAPSSTPARPRVRDESRRALLELLVDLEHIVVHRDTLRMIREMATEEFPVYHQDAAVAAAAGSMSSVPGGVDSMAADGDGPGRGGGGMATVSRAAARGSAAHGATMGGGGVVDRRTETQQPRTQDQELEVPEHFFQPATPSGLYFDGLGLADESLAETGIEYPTYLDTFDFSDPFRL</sequence>
<dbReference type="InterPro" id="IPR052202">
    <property type="entry name" value="Yeast_MetPath_Reg"/>
</dbReference>
<dbReference type="GO" id="GO:0006351">
    <property type="term" value="P:DNA-templated transcription"/>
    <property type="evidence" value="ECO:0007669"/>
    <property type="project" value="InterPro"/>
</dbReference>
<evidence type="ECO:0000256" key="7">
    <source>
        <dbReference type="ARBA" id="ARBA00023242"/>
    </source>
</evidence>
<dbReference type="SMART" id="SM00066">
    <property type="entry name" value="GAL4"/>
    <property type="match status" value="1"/>
</dbReference>
<keyword evidence="5" id="KW-0238">DNA-binding</keyword>
<dbReference type="InterPro" id="IPR036864">
    <property type="entry name" value="Zn2-C6_fun-type_DNA-bd_sf"/>
</dbReference>
<dbReference type="Pfam" id="PF00172">
    <property type="entry name" value="Zn_clus"/>
    <property type="match status" value="1"/>
</dbReference>
<evidence type="ECO:0000256" key="6">
    <source>
        <dbReference type="ARBA" id="ARBA00023163"/>
    </source>
</evidence>
<dbReference type="Proteomes" id="UP000070501">
    <property type="component" value="Unassembled WGS sequence"/>
</dbReference>
<evidence type="ECO:0000256" key="5">
    <source>
        <dbReference type="ARBA" id="ARBA00023125"/>
    </source>
</evidence>
<dbReference type="AlphaFoldDB" id="A0A136IVQ2"/>
<dbReference type="InterPro" id="IPR001138">
    <property type="entry name" value="Zn2Cys6_DnaBD"/>
</dbReference>
<organism evidence="10 11">
    <name type="scientific">Microdochium bolleyi</name>
    <dbReference type="NCBI Taxonomy" id="196109"/>
    <lineage>
        <taxon>Eukaryota</taxon>
        <taxon>Fungi</taxon>
        <taxon>Dikarya</taxon>
        <taxon>Ascomycota</taxon>
        <taxon>Pezizomycotina</taxon>
        <taxon>Sordariomycetes</taxon>
        <taxon>Xylariomycetidae</taxon>
        <taxon>Xylariales</taxon>
        <taxon>Microdochiaceae</taxon>
        <taxon>Microdochium</taxon>
    </lineage>
</organism>
<dbReference type="GO" id="GO:0008270">
    <property type="term" value="F:zinc ion binding"/>
    <property type="evidence" value="ECO:0007669"/>
    <property type="project" value="InterPro"/>
</dbReference>
<keyword evidence="3" id="KW-0862">Zinc</keyword>
<dbReference type="GO" id="GO:0005634">
    <property type="term" value="C:nucleus"/>
    <property type="evidence" value="ECO:0007669"/>
    <property type="project" value="UniProtKB-SubCell"/>
</dbReference>
<dbReference type="PANTHER" id="PTHR47782">
    <property type="entry name" value="ZN(II)2CYS6 TRANSCRIPTION FACTOR (EUROFUNG)-RELATED"/>
    <property type="match status" value="1"/>
</dbReference>
<dbReference type="SMART" id="SM00906">
    <property type="entry name" value="Fungal_trans"/>
    <property type="match status" value="1"/>
</dbReference>
<keyword evidence="11" id="KW-1185">Reference proteome</keyword>
<keyword evidence="4" id="KW-0805">Transcription regulation</keyword>
<keyword evidence="2" id="KW-0479">Metal-binding</keyword>
<evidence type="ECO:0000256" key="1">
    <source>
        <dbReference type="ARBA" id="ARBA00004123"/>
    </source>
</evidence>
<gene>
    <name evidence="10" type="ORF">Micbo1qcDRAFT_235373</name>
</gene>
<keyword evidence="7" id="KW-0539">Nucleus</keyword>
<evidence type="ECO:0000256" key="4">
    <source>
        <dbReference type="ARBA" id="ARBA00023015"/>
    </source>
</evidence>
<dbReference type="EMBL" id="KQ964256">
    <property type="protein sequence ID" value="KXJ88953.1"/>
    <property type="molecule type" value="Genomic_DNA"/>
</dbReference>
<keyword evidence="6" id="KW-0804">Transcription</keyword>
<dbReference type="FunCoup" id="A0A136IVQ2">
    <property type="interactions" value="321"/>
</dbReference>
<dbReference type="Gene3D" id="4.10.240.10">
    <property type="entry name" value="Zn(2)-C6 fungal-type DNA-binding domain"/>
    <property type="match status" value="1"/>
</dbReference>
<dbReference type="SUPFAM" id="SSF57701">
    <property type="entry name" value="Zn2/Cys6 DNA-binding domain"/>
    <property type="match status" value="1"/>
</dbReference>
<evidence type="ECO:0000259" key="9">
    <source>
        <dbReference type="PROSITE" id="PS50048"/>
    </source>
</evidence>
<dbReference type="STRING" id="196109.A0A136IVQ2"/>
<dbReference type="InterPro" id="IPR007219">
    <property type="entry name" value="XnlR_reg_dom"/>
</dbReference>
<name>A0A136IVQ2_9PEZI</name>
<reference evidence="11" key="1">
    <citation type="submission" date="2016-02" db="EMBL/GenBank/DDBJ databases">
        <title>Draft genome sequence of Microdochium bolleyi, a fungal endophyte of beachgrass.</title>
        <authorList>
            <consortium name="DOE Joint Genome Institute"/>
            <person name="David A.S."/>
            <person name="May G."/>
            <person name="Haridas S."/>
            <person name="Lim J."/>
            <person name="Wang M."/>
            <person name="Labutti K."/>
            <person name="Lipzen A."/>
            <person name="Barry K."/>
            <person name="Grigoriev I.V."/>
        </authorList>
    </citation>
    <scope>NUCLEOTIDE SEQUENCE [LARGE SCALE GENOMIC DNA]</scope>
    <source>
        <strain evidence="11">J235TASD1</strain>
    </source>
</reference>
<evidence type="ECO:0000256" key="2">
    <source>
        <dbReference type="ARBA" id="ARBA00022723"/>
    </source>
</evidence>
<feature type="region of interest" description="Disordered" evidence="8">
    <location>
        <begin position="748"/>
        <end position="774"/>
    </location>
</feature>
<comment type="subcellular location">
    <subcellularLocation>
        <location evidence="1">Nucleus</location>
    </subcellularLocation>
</comment>
<evidence type="ECO:0000256" key="3">
    <source>
        <dbReference type="ARBA" id="ARBA00022833"/>
    </source>
</evidence>
<dbReference type="PANTHER" id="PTHR47782:SF12">
    <property type="entry name" value="ZN(II)2CYS6 TRANSCRIPTION FACTOR (EUROFUNG)"/>
    <property type="match status" value="1"/>
</dbReference>
<feature type="compositionally biased region" description="Low complexity" evidence="8">
    <location>
        <begin position="12"/>
        <end position="25"/>
    </location>
</feature>
<dbReference type="CDD" id="cd00067">
    <property type="entry name" value="GAL4"/>
    <property type="match status" value="1"/>
</dbReference>
<feature type="domain" description="Zn(2)-C6 fungal-type" evidence="9">
    <location>
        <begin position="42"/>
        <end position="71"/>
    </location>
</feature>
<evidence type="ECO:0000256" key="8">
    <source>
        <dbReference type="SAM" id="MobiDB-lite"/>
    </source>
</evidence>
<evidence type="ECO:0000313" key="10">
    <source>
        <dbReference type="EMBL" id="KXJ88953.1"/>
    </source>
</evidence>
<protein>
    <recommendedName>
        <fullName evidence="9">Zn(2)-C6 fungal-type domain-containing protein</fullName>
    </recommendedName>
</protein>
<dbReference type="GO" id="GO:0000981">
    <property type="term" value="F:DNA-binding transcription factor activity, RNA polymerase II-specific"/>
    <property type="evidence" value="ECO:0007669"/>
    <property type="project" value="InterPro"/>
</dbReference>
<proteinExistence type="predicted"/>